<proteinExistence type="predicted"/>
<gene>
    <name evidence="5" type="ORF">GCM10009640_16210</name>
</gene>
<reference evidence="5 6" key="1">
    <citation type="journal article" date="2019" name="Int. J. Syst. Evol. Microbiol.">
        <title>The Global Catalogue of Microorganisms (GCM) 10K type strain sequencing project: providing services to taxonomists for standard genome sequencing and annotation.</title>
        <authorList>
            <consortium name="The Broad Institute Genomics Platform"/>
            <consortium name="The Broad Institute Genome Sequencing Center for Infectious Disease"/>
            <person name="Wu L."/>
            <person name="Ma J."/>
        </authorList>
    </citation>
    <scope>NUCLEOTIDE SEQUENCE [LARGE SCALE GENOMIC DNA]</scope>
    <source>
        <strain evidence="5 6">JCM 12398</strain>
    </source>
</reference>
<evidence type="ECO:0000256" key="2">
    <source>
        <dbReference type="SAM" id="MobiDB-lite"/>
    </source>
</evidence>
<feature type="compositionally biased region" description="Low complexity" evidence="2">
    <location>
        <begin position="178"/>
        <end position="187"/>
    </location>
</feature>
<keyword evidence="1" id="KW-0175">Coiled coil</keyword>
<dbReference type="Proteomes" id="UP001501266">
    <property type="component" value="Unassembled WGS sequence"/>
</dbReference>
<protein>
    <recommendedName>
        <fullName evidence="4">Excalibur calcium-binding domain-containing protein</fullName>
    </recommendedName>
</protein>
<dbReference type="RefSeq" id="WP_343919236.1">
    <property type="nucleotide sequence ID" value="NZ_BAAAKK010000004.1"/>
</dbReference>
<dbReference type="SMART" id="SM00894">
    <property type="entry name" value="Excalibur"/>
    <property type="match status" value="1"/>
</dbReference>
<keyword evidence="3" id="KW-0812">Transmembrane</keyword>
<feature type="coiled-coil region" evidence="1">
    <location>
        <begin position="86"/>
        <end position="158"/>
    </location>
</feature>
<evidence type="ECO:0000313" key="5">
    <source>
        <dbReference type="EMBL" id="GAA1422826.1"/>
    </source>
</evidence>
<sequence length="226" mass="23674">MKRNVPNPMARFRSKRITPLTEPLGPVFAGAVHESAAPERQQQRSKRFWIVLGLLALVALLLSNCAGRATSGSEFDARQQAVAEELGAALIAQERAETEARDLEREVRELEPQAGEVETLQASLEDERAAVVTMQQERDDALAAVAELQSRIASLEADAAAVPARPAPVAQPQPAAQPAPAAAPAAAAHYANCAAARAAGAAPLRAGSPGYRSGLDRDGDGVACES</sequence>
<feature type="region of interest" description="Disordered" evidence="2">
    <location>
        <begin position="202"/>
        <end position="226"/>
    </location>
</feature>
<dbReference type="InterPro" id="IPR008613">
    <property type="entry name" value="Excalibur_Ca-bd_domain"/>
</dbReference>
<keyword evidence="3" id="KW-0472">Membrane</keyword>
<organism evidence="5 6">
    <name type="scientific">Agrococcus citreus</name>
    <dbReference type="NCBI Taxonomy" id="84643"/>
    <lineage>
        <taxon>Bacteria</taxon>
        <taxon>Bacillati</taxon>
        <taxon>Actinomycetota</taxon>
        <taxon>Actinomycetes</taxon>
        <taxon>Micrococcales</taxon>
        <taxon>Microbacteriaceae</taxon>
        <taxon>Agrococcus</taxon>
    </lineage>
</organism>
<evidence type="ECO:0000259" key="4">
    <source>
        <dbReference type="SMART" id="SM00894"/>
    </source>
</evidence>
<keyword evidence="6" id="KW-1185">Reference proteome</keyword>
<keyword evidence="3" id="KW-1133">Transmembrane helix</keyword>
<name>A0ABN1YVY7_9MICO</name>
<feature type="transmembrane region" description="Helical" evidence="3">
    <location>
        <begin position="48"/>
        <end position="69"/>
    </location>
</feature>
<evidence type="ECO:0000256" key="1">
    <source>
        <dbReference type="SAM" id="Coils"/>
    </source>
</evidence>
<accession>A0ABN1YVY7</accession>
<dbReference type="Pfam" id="PF05901">
    <property type="entry name" value="Excalibur"/>
    <property type="match status" value="1"/>
</dbReference>
<feature type="region of interest" description="Disordered" evidence="2">
    <location>
        <begin position="164"/>
        <end position="187"/>
    </location>
</feature>
<comment type="caution">
    <text evidence="5">The sequence shown here is derived from an EMBL/GenBank/DDBJ whole genome shotgun (WGS) entry which is preliminary data.</text>
</comment>
<feature type="domain" description="Excalibur calcium-binding" evidence="4">
    <location>
        <begin position="189"/>
        <end position="225"/>
    </location>
</feature>
<dbReference type="EMBL" id="BAAAKK010000004">
    <property type="protein sequence ID" value="GAA1422826.1"/>
    <property type="molecule type" value="Genomic_DNA"/>
</dbReference>
<evidence type="ECO:0000256" key="3">
    <source>
        <dbReference type="SAM" id="Phobius"/>
    </source>
</evidence>
<feature type="compositionally biased region" description="Pro residues" evidence="2">
    <location>
        <begin position="165"/>
        <end position="177"/>
    </location>
</feature>
<evidence type="ECO:0000313" key="6">
    <source>
        <dbReference type="Proteomes" id="UP001501266"/>
    </source>
</evidence>